<dbReference type="InterPro" id="IPR050348">
    <property type="entry name" value="Protein-Tyr_Phosphatase"/>
</dbReference>
<dbReference type="PROSITE" id="PS00383">
    <property type="entry name" value="TYR_PHOSPHATASE_1"/>
    <property type="match status" value="1"/>
</dbReference>
<feature type="compositionally biased region" description="Low complexity" evidence="3">
    <location>
        <begin position="601"/>
        <end position="615"/>
    </location>
</feature>
<name>A0A9P5ZL76_PLEER</name>
<dbReference type="Gene3D" id="3.90.190.10">
    <property type="entry name" value="Protein tyrosine phosphatase superfamily"/>
    <property type="match status" value="1"/>
</dbReference>
<evidence type="ECO:0000313" key="7">
    <source>
        <dbReference type="EMBL" id="KAF9490128.1"/>
    </source>
</evidence>
<feature type="domain" description="Tyrosine-protein phosphatase" evidence="4">
    <location>
        <begin position="486"/>
        <end position="790"/>
    </location>
</feature>
<reference evidence="7" key="1">
    <citation type="submission" date="2020-11" db="EMBL/GenBank/DDBJ databases">
        <authorList>
            <consortium name="DOE Joint Genome Institute"/>
            <person name="Ahrendt S."/>
            <person name="Riley R."/>
            <person name="Andreopoulos W."/>
            <person name="Labutti K."/>
            <person name="Pangilinan J."/>
            <person name="Ruiz-Duenas F.J."/>
            <person name="Barrasa J.M."/>
            <person name="Sanchez-Garcia M."/>
            <person name="Camarero S."/>
            <person name="Miyauchi S."/>
            <person name="Serrano A."/>
            <person name="Linde D."/>
            <person name="Babiker R."/>
            <person name="Drula E."/>
            <person name="Ayuso-Fernandez I."/>
            <person name="Pacheco R."/>
            <person name="Padilla G."/>
            <person name="Ferreira P."/>
            <person name="Barriuso J."/>
            <person name="Kellner H."/>
            <person name="Castanera R."/>
            <person name="Alfaro M."/>
            <person name="Ramirez L."/>
            <person name="Pisabarro A.G."/>
            <person name="Kuo A."/>
            <person name="Tritt A."/>
            <person name="Lipzen A."/>
            <person name="He G."/>
            <person name="Yan M."/>
            <person name="Ng V."/>
            <person name="Cullen D."/>
            <person name="Martin F."/>
            <person name="Rosso M.-N."/>
            <person name="Henrissat B."/>
            <person name="Hibbett D."/>
            <person name="Martinez A.T."/>
            <person name="Grigoriev I.V."/>
        </authorList>
    </citation>
    <scope>NUCLEOTIDE SEQUENCE</scope>
    <source>
        <strain evidence="7">ATCC 90797</strain>
    </source>
</reference>
<evidence type="ECO:0000259" key="5">
    <source>
        <dbReference type="PROSITE" id="PS50056"/>
    </source>
</evidence>
<feature type="region of interest" description="Disordered" evidence="3">
    <location>
        <begin position="418"/>
        <end position="444"/>
    </location>
</feature>
<dbReference type="SMART" id="SM00404">
    <property type="entry name" value="PTPc_motif"/>
    <property type="match status" value="1"/>
</dbReference>
<feature type="region of interest" description="Disordered" evidence="3">
    <location>
        <begin position="805"/>
        <end position="902"/>
    </location>
</feature>
<dbReference type="PROSITE" id="PS50206">
    <property type="entry name" value="RHODANESE_3"/>
    <property type="match status" value="1"/>
</dbReference>
<accession>A0A9P5ZL76</accession>
<dbReference type="Pfam" id="PF00102">
    <property type="entry name" value="Y_phosphatase"/>
    <property type="match status" value="1"/>
</dbReference>
<dbReference type="InterPro" id="IPR001763">
    <property type="entry name" value="Rhodanese-like_dom"/>
</dbReference>
<dbReference type="EC" id="3.1.3.48" evidence="2"/>
<dbReference type="SUPFAM" id="SSF52799">
    <property type="entry name" value="(Phosphotyrosine protein) phosphatases II"/>
    <property type="match status" value="1"/>
</dbReference>
<dbReference type="SUPFAM" id="SSF52821">
    <property type="entry name" value="Rhodanese/Cell cycle control phosphatase"/>
    <property type="match status" value="1"/>
</dbReference>
<evidence type="ECO:0000256" key="1">
    <source>
        <dbReference type="ARBA" id="ARBA00009649"/>
    </source>
</evidence>
<dbReference type="PROSITE" id="PS50056">
    <property type="entry name" value="TYR_PHOSPHATASE_2"/>
    <property type="match status" value="1"/>
</dbReference>
<dbReference type="GO" id="GO:0004725">
    <property type="term" value="F:protein tyrosine phosphatase activity"/>
    <property type="evidence" value="ECO:0007669"/>
    <property type="project" value="UniProtKB-EC"/>
</dbReference>
<evidence type="ECO:0000259" key="4">
    <source>
        <dbReference type="PROSITE" id="PS50055"/>
    </source>
</evidence>
<feature type="region of interest" description="Disordered" evidence="3">
    <location>
        <begin position="62"/>
        <end position="89"/>
    </location>
</feature>
<dbReference type="InterPro" id="IPR000387">
    <property type="entry name" value="Tyr_Pase_dom"/>
</dbReference>
<gene>
    <name evidence="7" type="ORF">BDN71DRAFT_1400492</name>
</gene>
<sequence length="902" mass="99534">MSNVDDFFSAVNQPSADQQRGGDNVRTFADAINYRFNNPAPSSASLPPSLLTARLLPSSSSATSSMPLSSSPHTAHSAHTFTPVSPSSLSQWLDNPTTLVVDIRPHAAYANARLPRALSLSVPSTLLKRPMFSLDKLAAMLPSSTARSRFTRWHTAARIIVYDTDSAAIPDHSNIQGLLRKFRNDPVHFTGELAWVQGGFQAVWREQPHLIDNNPPPPETDSEEDDQQQPLLRARLPASAFSAASTTAAMSPQPRAHSNPSLLLSFPFNNPTPQPSATISNPPTTLSAQPAYNPFFDTIRQNVELSHGITERIPLRLPRRIRQRIHELPFRWLQDIARKAEARTPPGLSARSARTVTDVFPSSGSDSDVEFPSPRLHLLSPAADPDPADVDEGTEALAMQFYRIELAEQRRLMGVMEHHSRESETTVGEHADKGKRSEIHHEVEVDENLRERAVTLGRDSLSSMPEPKLDVDFPFSITAGVEKGAKNRYRHIWPFEHARVRLHQRYRRKRAISSPPYYDDYVNASYVQPLGTTKRYIATQGPLPATYKDFWTLVWEQNVHVIVMLTRRIEGGMIKCGAYWTEERFGPLRLKLISESGKEGGPSSSPAGANSPESPKQSTIRREFELRHIKYPRAGTRHIIQLQYLEWPDMNVPDDPRDVLSLIWEVENAQSPGTPSSSSSDDDVDEWTGIVKHAKGERVPVLLHCSAGVGRTGGFIAVDAVLDGIRREMRKRVYGSLSSETVLDETSVAMDAGDAMDPICEVVQDMREQRMSLCQSLRQYVFVHAAIIEGALMIVDEERERAKGIMAERSSGSGSGSGTGSGSISPNEESGNGKAMSVLPSVPVTPVRQTTAHLPNMTSSPSTGKRGASPTELLKEDKKGGISLSKRPSIKRKQTGSDGNTR</sequence>
<protein>
    <recommendedName>
        <fullName evidence="2">protein-tyrosine-phosphatase</fullName>
        <ecNumber evidence="2">3.1.3.48</ecNumber>
    </recommendedName>
</protein>
<dbReference type="Gene3D" id="3.40.250.10">
    <property type="entry name" value="Rhodanese-like domain"/>
    <property type="match status" value="1"/>
</dbReference>
<dbReference type="InterPro" id="IPR003595">
    <property type="entry name" value="Tyr_Pase_cat"/>
</dbReference>
<feature type="region of interest" description="Disordered" evidence="3">
    <location>
        <begin position="208"/>
        <end position="228"/>
    </location>
</feature>
<feature type="region of interest" description="Disordered" evidence="3">
    <location>
        <begin position="596"/>
        <end position="620"/>
    </location>
</feature>
<evidence type="ECO:0000259" key="6">
    <source>
        <dbReference type="PROSITE" id="PS50206"/>
    </source>
</evidence>
<evidence type="ECO:0000256" key="2">
    <source>
        <dbReference type="ARBA" id="ARBA00013064"/>
    </source>
</evidence>
<feature type="region of interest" description="Disordered" evidence="3">
    <location>
        <begin position="1"/>
        <end position="23"/>
    </location>
</feature>
<evidence type="ECO:0000256" key="3">
    <source>
        <dbReference type="SAM" id="MobiDB-lite"/>
    </source>
</evidence>
<feature type="domain" description="Tyrosine specific protein phosphatases" evidence="5">
    <location>
        <begin position="685"/>
        <end position="781"/>
    </location>
</feature>
<dbReference type="Proteomes" id="UP000807025">
    <property type="component" value="Unassembled WGS sequence"/>
</dbReference>
<dbReference type="PRINTS" id="PR00700">
    <property type="entry name" value="PRTYPHPHTASE"/>
</dbReference>
<dbReference type="PANTHER" id="PTHR19134:SF561">
    <property type="entry name" value="PROTEIN TYROSINE PHOSPHATASE 36E, ISOFORM A"/>
    <property type="match status" value="1"/>
</dbReference>
<dbReference type="OrthoDB" id="6058203at2759"/>
<feature type="compositionally biased region" description="Polar residues" evidence="3">
    <location>
        <begin position="847"/>
        <end position="863"/>
    </location>
</feature>
<dbReference type="InterPro" id="IPR029021">
    <property type="entry name" value="Prot-tyrosine_phosphatase-like"/>
</dbReference>
<dbReference type="Pfam" id="PF00581">
    <property type="entry name" value="Rhodanese"/>
    <property type="match status" value="1"/>
</dbReference>
<feature type="domain" description="Rhodanese" evidence="6">
    <location>
        <begin position="94"/>
        <end position="212"/>
    </location>
</feature>
<dbReference type="PROSITE" id="PS50055">
    <property type="entry name" value="TYR_PHOSPHATASE_PTP"/>
    <property type="match status" value="1"/>
</dbReference>
<organism evidence="7 8">
    <name type="scientific">Pleurotus eryngii</name>
    <name type="common">Boletus of the steppes</name>
    <dbReference type="NCBI Taxonomy" id="5323"/>
    <lineage>
        <taxon>Eukaryota</taxon>
        <taxon>Fungi</taxon>
        <taxon>Dikarya</taxon>
        <taxon>Basidiomycota</taxon>
        <taxon>Agaricomycotina</taxon>
        <taxon>Agaricomycetes</taxon>
        <taxon>Agaricomycetidae</taxon>
        <taxon>Agaricales</taxon>
        <taxon>Pleurotineae</taxon>
        <taxon>Pleurotaceae</taxon>
        <taxon>Pleurotus</taxon>
    </lineage>
</organism>
<dbReference type="CDD" id="cd18533">
    <property type="entry name" value="PTP_fungal"/>
    <property type="match status" value="1"/>
</dbReference>
<dbReference type="AlphaFoldDB" id="A0A9P5ZL76"/>
<keyword evidence="8" id="KW-1185">Reference proteome</keyword>
<comment type="caution">
    <text evidence="7">The sequence shown here is derived from an EMBL/GenBank/DDBJ whole genome shotgun (WGS) entry which is preliminary data.</text>
</comment>
<dbReference type="EMBL" id="MU154649">
    <property type="protein sequence ID" value="KAF9490128.1"/>
    <property type="molecule type" value="Genomic_DNA"/>
</dbReference>
<dbReference type="SMART" id="SM00194">
    <property type="entry name" value="PTPc"/>
    <property type="match status" value="1"/>
</dbReference>
<dbReference type="InterPro" id="IPR036873">
    <property type="entry name" value="Rhodanese-like_dom_sf"/>
</dbReference>
<evidence type="ECO:0000313" key="8">
    <source>
        <dbReference type="Proteomes" id="UP000807025"/>
    </source>
</evidence>
<dbReference type="InterPro" id="IPR000242">
    <property type="entry name" value="PTP_cat"/>
</dbReference>
<feature type="compositionally biased region" description="Low complexity" evidence="3">
    <location>
        <begin position="62"/>
        <end position="83"/>
    </location>
</feature>
<dbReference type="InterPro" id="IPR016130">
    <property type="entry name" value="Tyr_Pase_AS"/>
</dbReference>
<dbReference type="PANTHER" id="PTHR19134">
    <property type="entry name" value="RECEPTOR-TYPE TYROSINE-PROTEIN PHOSPHATASE"/>
    <property type="match status" value="1"/>
</dbReference>
<comment type="similarity">
    <text evidence="1">Belongs to the protein-tyrosine phosphatase family. Non-receptor class subfamily.</text>
</comment>
<proteinExistence type="inferred from homology"/>